<organism evidence="3 4">
    <name type="scientific">Herbihabitans rhizosphaerae</name>
    <dbReference type="NCBI Taxonomy" id="1872711"/>
    <lineage>
        <taxon>Bacteria</taxon>
        <taxon>Bacillati</taxon>
        <taxon>Actinomycetota</taxon>
        <taxon>Actinomycetes</taxon>
        <taxon>Pseudonocardiales</taxon>
        <taxon>Pseudonocardiaceae</taxon>
        <taxon>Herbihabitans</taxon>
    </lineage>
</organism>
<dbReference type="EMBL" id="SGWQ01000007">
    <property type="protein sequence ID" value="RZS36541.1"/>
    <property type="molecule type" value="Genomic_DNA"/>
</dbReference>
<dbReference type="Pfam" id="PF04075">
    <property type="entry name" value="F420H2_quin_red"/>
    <property type="match status" value="1"/>
</dbReference>
<sequence length="108" mass="12120">MHTVGAKTGRARTNGLVYGRDGERYLVVPSNGGAARAPGWYHNVRARPECEIQIGTDRRDAIASMVTREDPDFERLWKIVNSVNHNRYDAYQKATERPIPIVVLTPTA</sequence>
<proteinExistence type="inferred from homology"/>
<evidence type="ECO:0000313" key="3">
    <source>
        <dbReference type="EMBL" id="RZS36541.1"/>
    </source>
</evidence>
<dbReference type="InterPro" id="IPR012349">
    <property type="entry name" value="Split_barrel_FMN-bd"/>
</dbReference>
<evidence type="ECO:0000256" key="2">
    <source>
        <dbReference type="ARBA" id="ARBA00049106"/>
    </source>
</evidence>
<comment type="catalytic activity">
    <reaction evidence="2">
        <text>oxidized coenzyme F420-(gamma-L-Glu)(n) + a quinol + H(+) = reduced coenzyme F420-(gamma-L-Glu)(n) + a quinone</text>
        <dbReference type="Rhea" id="RHEA:39663"/>
        <dbReference type="Rhea" id="RHEA-COMP:12939"/>
        <dbReference type="Rhea" id="RHEA-COMP:14378"/>
        <dbReference type="ChEBI" id="CHEBI:15378"/>
        <dbReference type="ChEBI" id="CHEBI:24646"/>
        <dbReference type="ChEBI" id="CHEBI:132124"/>
        <dbReference type="ChEBI" id="CHEBI:133980"/>
        <dbReference type="ChEBI" id="CHEBI:139511"/>
    </reaction>
</comment>
<dbReference type="InterPro" id="IPR004378">
    <property type="entry name" value="F420H2_quin_Rdtase"/>
</dbReference>
<dbReference type="Proteomes" id="UP000294257">
    <property type="component" value="Unassembled WGS sequence"/>
</dbReference>
<dbReference type="PANTHER" id="PTHR39428">
    <property type="entry name" value="F420H(2)-DEPENDENT QUINONE REDUCTASE RV1261C"/>
    <property type="match status" value="1"/>
</dbReference>
<dbReference type="OrthoDB" id="8225825at2"/>
<dbReference type="GO" id="GO:0016491">
    <property type="term" value="F:oxidoreductase activity"/>
    <property type="evidence" value="ECO:0007669"/>
    <property type="project" value="InterPro"/>
</dbReference>
<dbReference type="GO" id="GO:0005886">
    <property type="term" value="C:plasma membrane"/>
    <property type="evidence" value="ECO:0007669"/>
    <property type="project" value="TreeGrafter"/>
</dbReference>
<comment type="similarity">
    <text evidence="1">Belongs to the F420H(2)-dependent quinone reductase family.</text>
</comment>
<comment type="caution">
    <text evidence="3">The sequence shown here is derived from an EMBL/GenBank/DDBJ whole genome shotgun (WGS) entry which is preliminary data.</text>
</comment>
<protein>
    <submittedName>
        <fullName evidence="3">Deazaflavin-dependent oxidoreductase (Nitroreductase family)</fullName>
    </submittedName>
</protein>
<evidence type="ECO:0000256" key="1">
    <source>
        <dbReference type="ARBA" id="ARBA00008710"/>
    </source>
</evidence>
<dbReference type="NCBIfam" id="TIGR00026">
    <property type="entry name" value="hi_GC_TIGR00026"/>
    <property type="match status" value="1"/>
</dbReference>
<evidence type="ECO:0000313" key="4">
    <source>
        <dbReference type="Proteomes" id="UP000294257"/>
    </source>
</evidence>
<dbReference type="AlphaFoldDB" id="A0A4Q7KLV3"/>
<dbReference type="Gene3D" id="2.30.110.10">
    <property type="entry name" value="Electron Transport, Fmn-binding Protein, Chain A"/>
    <property type="match status" value="1"/>
</dbReference>
<gene>
    <name evidence="3" type="ORF">EV193_107222</name>
</gene>
<dbReference type="GO" id="GO:0070967">
    <property type="term" value="F:coenzyme F420 binding"/>
    <property type="evidence" value="ECO:0007669"/>
    <property type="project" value="TreeGrafter"/>
</dbReference>
<name>A0A4Q7KLV3_9PSEU</name>
<accession>A0A4Q7KLV3</accession>
<dbReference type="PANTHER" id="PTHR39428:SF1">
    <property type="entry name" value="F420H(2)-DEPENDENT QUINONE REDUCTASE RV1261C"/>
    <property type="match status" value="1"/>
</dbReference>
<reference evidence="3 4" key="1">
    <citation type="submission" date="2019-02" db="EMBL/GenBank/DDBJ databases">
        <title>Genomic Encyclopedia of Type Strains, Phase IV (KMG-IV): sequencing the most valuable type-strain genomes for metagenomic binning, comparative biology and taxonomic classification.</title>
        <authorList>
            <person name="Goeker M."/>
        </authorList>
    </citation>
    <scope>NUCLEOTIDE SEQUENCE [LARGE SCALE GENOMIC DNA]</scope>
    <source>
        <strain evidence="3 4">DSM 101727</strain>
    </source>
</reference>
<keyword evidence="4" id="KW-1185">Reference proteome</keyword>